<reference evidence="1 2" key="1">
    <citation type="submission" date="2011-01" db="EMBL/GenBank/DDBJ databases">
        <authorList>
            <person name="Muzny D."/>
            <person name="Qin X."/>
            <person name="Deng J."/>
            <person name="Jiang H."/>
            <person name="Liu Y."/>
            <person name="Qu J."/>
            <person name="Song X.-Z."/>
            <person name="Zhang L."/>
            <person name="Thornton R."/>
            <person name="Coyle M."/>
            <person name="Francisco L."/>
            <person name="Jackson L."/>
            <person name="Javaid M."/>
            <person name="Korchina V."/>
            <person name="Kovar C."/>
            <person name="Mata R."/>
            <person name="Mathew T."/>
            <person name="Ngo R."/>
            <person name="Nguyen L."/>
            <person name="Nguyen N."/>
            <person name="Okwuonu G."/>
            <person name="Ongeri F."/>
            <person name="Pham C."/>
            <person name="Simmons D."/>
            <person name="Wilczek-Boney K."/>
            <person name="Hale W."/>
            <person name="Jakkamsetti A."/>
            <person name="Pham P."/>
            <person name="Ruth R."/>
            <person name="San Lucas F."/>
            <person name="Warren J."/>
            <person name="Zhang J."/>
            <person name="Zhao Z."/>
            <person name="Zhou C."/>
            <person name="Zhu D."/>
            <person name="Lee S."/>
            <person name="Bess C."/>
            <person name="Blankenburg K."/>
            <person name="Forbes L."/>
            <person name="Fu Q."/>
            <person name="Gubbala S."/>
            <person name="Hirani K."/>
            <person name="Jayaseelan J.C."/>
            <person name="Lara F."/>
            <person name="Munidasa M."/>
            <person name="Palculict T."/>
            <person name="Patil S."/>
            <person name="Pu L.-L."/>
            <person name="Saada N."/>
            <person name="Tang L."/>
            <person name="Weissenberger G."/>
            <person name="Zhu Y."/>
            <person name="Hemphill L."/>
            <person name="Shang Y."/>
            <person name="Youmans B."/>
            <person name="Ayvaz T."/>
            <person name="Ross M."/>
            <person name="Santibanez J."/>
            <person name="Aqrawi P."/>
            <person name="Gross S."/>
            <person name="Joshi V."/>
            <person name="Fowler G."/>
            <person name="Nazareth L."/>
            <person name="Reid J."/>
            <person name="Worley K."/>
            <person name="Petrosino J."/>
            <person name="Highlander S."/>
            <person name="Gibbs R."/>
        </authorList>
    </citation>
    <scope>NUCLEOTIDE SEQUENCE [LARGE SCALE GENOMIC DNA]</scope>
    <source>
        <strain evidence="1 2">DSM 16608</strain>
    </source>
</reference>
<proteinExistence type="predicted"/>
<dbReference type="AlphaFoldDB" id="F0FB84"/>
<dbReference type="HOGENOM" id="CLU_176771_1_1_10"/>
<dbReference type="EMBL" id="AEWX01000049">
    <property type="protein sequence ID" value="EGC18652.1"/>
    <property type="molecule type" value="Genomic_DNA"/>
</dbReference>
<organism evidence="1 2">
    <name type="scientific">Prevotella multiformis DSM 16608</name>
    <dbReference type="NCBI Taxonomy" id="888743"/>
    <lineage>
        <taxon>Bacteria</taxon>
        <taxon>Pseudomonadati</taxon>
        <taxon>Bacteroidota</taxon>
        <taxon>Bacteroidia</taxon>
        <taxon>Bacteroidales</taxon>
        <taxon>Prevotellaceae</taxon>
        <taxon>Prevotella</taxon>
    </lineage>
</organism>
<name>F0FB84_9BACT</name>
<evidence type="ECO:0000313" key="1">
    <source>
        <dbReference type="EMBL" id="EGC18652.1"/>
    </source>
</evidence>
<sequence length="90" mass="10157">MLKISYIISIFVYLQTKKTYMTKVIHVQLMKGRKNYYFGSIPAIYSILTAEEIGIKQSSLERVGLSKGGVVLNKKACIRAGELIRSKVTK</sequence>
<dbReference type="Proteomes" id="UP000005697">
    <property type="component" value="Unassembled WGS sequence"/>
</dbReference>
<accession>F0FB84</accession>
<keyword evidence="2" id="KW-1185">Reference proteome</keyword>
<comment type="caution">
    <text evidence="1">The sequence shown here is derived from an EMBL/GenBank/DDBJ whole genome shotgun (WGS) entry which is preliminary data.</text>
</comment>
<protein>
    <submittedName>
        <fullName evidence="1">Uncharacterized protein</fullName>
    </submittedName>
</protein>
<gene>
    <name evidence="1" type="ORF">HMPREF9141_2851</name>
</gene>
<evidence type="ECO:0000313" key="2">
    <source>
        <dbReference type="Proteomes" id="UP000005697"/>
    </source>
</evidence>
<dbReference type="eggNOG" id="ENOG50343YJ">
    <property type="taxonomic scope" value="Bacteria"/>
</dbReference>